<evidence type="ECO:0000313" key="2">
    <source>
        <dbReference type="EMBL" id="BBH26199.1"/>
    </source>
</evidence>
<reference evidence="2 3" key="1">
    <citation type="submission" date="2018-11" db="EMBL/GenBank/DDBJ databases">
        <title>Novel Erysipelotrichaceae bacterium isolated from small intestine of a swine.</title>
        <authorList>
            <person name="Kim J.S."/>
            <person name="Choe H."/>
            <person name="Lee Y.R."/>
            <person name="Kim K.M."/>
            <person name="Park D.S."/>
        </authorList>
    </citation>
    <scope>NUCLEOTIDE SEQUENCE [LARGE SCALE GENOMIC DNA]</scope>
    <source>
        <strain evidence="2 3">SG0102</strain>
    </source>
</reference>
<sequence>MEFDDERSGSFEALKYVPEGKKVVLGLVTTKKSLLERKEHIIARIKEASQYVPLENLYLSPQCGFASCEIGNKLTDHDQWAKLALVKEIAEEVWA</sequence>
<dbReference type="EMBL" id="AP019309">
    <property type="protein sequence ID" value="BBH26199.1"/>
    <property type="molecule type" value="Genomic_DNA"/>
</dbReference>
<dbReference type="PANTHER" id="PTHR43844:SF1">
    <property type="entry name" value="METHIONINE SYNTHASE"/>
    <property type="match status" value="1"/>
</dbReference>
<keyword evidence="3" id="KW-1185">Reference proteome</keyword>
<dbReference type="GO" id="GO:0009086">
    <property type="term" value="P:methionine biosynthetic process"/>
    <property type="evidence" value="ECO:0007669"/>
    <property type="project" value="InterPro"/>
</dbReference>
<dbReference type="AlphaFoldDB" id="A0A3G9JST1"/>
<dbReference type="InterPro" id="IPR002629">
    <property type="entry name" value="Met_Synth_C/arc"/>
</dbReference>
<dbReference type="Pfam" id="PF01717">
    <property type="entry name" value="Meth_synt_2"/>
    <property type="match status" value="1"/>
</dbReference>
<dbReference type="Gene3D" id="3.20.20.210">
    <property type="match status" value="1"/>
</dbReference>
<accession>A0A3G9JST1</accession>
<evidence type="ECO:0000313" key="3">
    <source>
        <dbReference type="Proteomes" id="UP000268059"/>
    </source>
</evidence>
<dbReference type="GO" id="GO:0003871">
    <property type="term" value="F:5-methyltetrahydropteroyltriglutamate-homocysteine S-methyltransferase activity"/>
    <property type="evidence" value="ECO:0007669"/>
    <property type="project" value="InterPro"/>
</dbReference>
<proteinExistence type="predicted"/>
<protein>
    <recommendedName>
        <fullName evidence="1">Cobalamin-independent methionine synthase MetE C-terminal/archaeal domain-containing protein</fullName>
    </recommendedName>
</protein>
<gene>
    <name evidence="2" type="ORF">SG0102_11330</name>
</gene>
<dbReference type="GO" id="GO:0008270">
    <property type="term" value="F:zinc ion binding"/>
    <property type="evidence" value="ECO:0007669"/>
    <property type="project" value="InterPro"/>
</dbReference>
<dbReference type="InterPro" id="IPR038071">
    <property type="entry name" value="UROD/MetE-like_sf"/>
</dbReference>
<dbReference type="InParanoid" id="A0A3G9JST1"/>
<name>A0A3G9JST1_9FIRM</name>
<feature type="domain" description="Cobalamin-independent methionine synthase MetE C-terminal/archaeal" evidence="1">
    <location>
        <begin position="5"/>
        <end position="68"/>
    </location>
</feature>
<evidence type="ECO:0000259" key="1">
    <source>
        <dbReference type="Pfam" id="PF01717"/>
    </source>
</evidence>
<organism evidence="2 3">
    <name type="scientific">Intestinibaculum porci</name>
    <dbReference type="NCBI Taxonomy" id="2487118"/>
    <lineage>
        <taxon>Bacteria</taxon>
        <taxon>Bacillati</taxon>
        <taxon>Bacillota</taxon>
        <taxon>Erysipelotrichia</taxon>
        <taxon>Erysipelotrichales</taxon>
        <taxon>Erysipelotrichaceae</taxon>
        <taxon>Intestinibaculum</taxon>
    </lineage>
</organism>
<dbReference type="PANTHER" id="PTHR43844">
    <property type="entry name" value="METHIONINE SYNTHASE"/>
    <property type="match status" value="1"/>
</dbReference>
<dbReference type="SUPFAM" id="SSF51726">
    <property type="entry name" value="UROD/MetE-like"/>
    <property type="match status" value="1"/>
</dbReference>
<dbReference type="Proteomes" id="UP000268059">
    <property type="component" value="Chromosome"/>
</dbReference>
<dbReference type="KEGG" id="ebm:SG0102_11330"/>